<dbReference type="EMBL" id="JAEDAJ010000001">
    <property type="protein sequence ID" value="MBK0330402.1"/>
    <property type="molecule type" value="Genomic_DNA"/>
</dbReference>
<sequence>MSLAKPTPYGNAEDLAMFNRSLVAQLRKERATIQRVRALHEHRAPESPYVEYCEHCGADWPCQTVRVLDA</sequence>
<dbReference type="Proteomes" id="UP000612352">
    <property type="component" value="Unassembled WGS sequence"/>
</dbReference>
<evidence type="ECO:0000313" key="1">
    <source>
        <dbReference type="EMBL" id="MBK0330402.1"/>
    </source>
</evidence>
<gene>
    <name evidence="1" type="ORF">I8D64_03185</name>
</gene>
<comment type="caution">
    <text evidence="1">The sequence shown here is derived from an EMBL/GenBank/DDBJ whole genome shotgun (WGS) entry which is preliminary data.</text>
</comment>
<protein>
    <submittedName>
        <fullName evidence="1">Uncharacterized protein</fullName>
    </submittedName>
</protein>
<reference evidence="1 2" key="1">
    <citation type="submission" date="2020-12" db="EMBL/GenBank/DDBJ databases">
        <title>Brachybacterium sp. MASK1Z-5, whole genome shotgun sequence.</title>
        <authorList>
            <person name="Tuo L."/>
        </authorList>
    </citation>
    <scope>NUCLEOTIDE SEQUENCE [LARGE SCALE GENOMIC DNA]</scope>
    <source>
        <strain evidence="1 2">MASK1Z-5</strain>
    </source>
</reference>
<evidence type="ECO:0000313" key="2">
    <source>
        <dbReference type="Proteomes" id="UP000612352"/>
    </source>
</evidence>
<keyword evidence="2" id="KW-1185">Reference proteome</keyword>
<dbReference type="RefSeq" id="WP_200501020.1">
    <property type="nucleotide sequence ID" value="NZ_JAEDAJ010000001.1"/>
</dbReference>
<accession>A0ABS1B877</accession>
<organism evidence="1 2">
    <name type="scientific">Brachybacterium halotolerans</name>
    <dbReference type="NCBI Taxonomy" id="2795215"/>
    <lineage>
        <taxon>Bacteria</taxon>
        <taxon>Bacillati</taxon>
        <taxon>Actinomycetota</taxon>
        <taxon>Actinomycetes</taxon>
        <taxon>Micrococcales</taxon>
        <taxon>Dermabacteraceae</taxon>
        <taxon>Brachybacterium</taxon>
    </lineage>
</organism>
<name>A0ABS1B877_9MICO</name>
<proteinExistence type="predicted"/>